<dbReference type="RefSeq" id="WP_117545784.1">
    <property type="nucleotide sequence ID" value="NZ_JBKUNB010000001.1"/>
</dbReference>
<feature type="chain" id="PRO_5017555227" evidence="2">
    <location>
        <begin position="29"/>
        <end position="231"/>
    </location>
</feature>
<sequence length="231" mass="23016">MKSKSLKKALAAMLALSLVMAPVMGVSAAPGTSGNDATGKVTTTTNSNASTESNTSVSAAEAVVIPATSSVKVGGKVLVTTIKGAYMSKTIPGTVVMTDKAAIAAAYGLAAGEQPYVRIYDISEKKSPAALASINAAAGAVGGTVVATVNMELGKLAGGKFSLLAQGGAPITMVFGIPKTAVKAGYAYAMLCVRPGGMVEVLPDLDTDPNTITFNTTGGLGAYAMIMYPAA</sequence>
<dbReference type="EMBL" id="QVLV01000033">
    <property type="protein sequence ID" value="RGE55957.1"/>
    <property type="molecule type" value="Genomic_DNA"/>
</dbReference>
<keyword evidence="4" id="KW-1185">Reference proteome</keyword>
<dbReference type="Proteomes" id="UP000260812">
    <property type="component" value="Unassembled WGS sequence"/>
</dbReference>
<reference evidence="3 4" key="1">
    <citation type="submission" date="2018-08" db="EMBL/GenBank/DDBJ databases">
        <title>A genome reference for cultivated species of the human gut microbiota.</title>
        <authorList>
            <person name="Zou Y."/>
            <person name="Xue W."/>
            <person name="Luo G."/>
        </authorList>
    </citation>
    <scope>NUCLEOTIDE SEQUENCE [LARGE SCALE GENOMIC DNA]</scope>
    <source>
        <strain evidence="3 4">TF05-5AC</strain>
    </source>
</reference>
<feature type="signal peptide" evidence="2">
    <location>
        <begin position="1"/>
        <end position="28"/>
    </location>
</feature>
<evidence type="ECO:0000256" key="2">
    <source>
        <dbReference type="SAM" id="SignalP"/>
    </source>
</evidence>
<dbReference type="GeneID" id="97990368"/>
<evidence type="ECO:0000256" key="1">
    <source>
        <dbReference type="SAM" id="MobiDB-lite"/>
    </source>
</evidence>
<name>A0A3E3HVX0_9FIRM</name>
<feature type="compositionally biased region" description="Low complexity" evidence="1">
    <location>
        <begin position="41"/>
        <end position="53"/>
    </location>
</feature>
<gene>
    <name evidence="3" type="ORF">DXC51_26830</name>
</gene>
<evidence type="ECO:0000313" key="4">
    <source>
        <dbReference type="Proteomes" id="UP000260812"/>
    </source>
</evidence>
<organism evidence="3 4">
    <name type="scientific">Eisenbergiella massiliensis</name>
    <dbReference type="NCBI Taxonomy" id="1720294"/>
    <lineage>
        <taxon>Bacteria</taxon>
        <taxon>Bacillati</taxon>
        <taxon>Bacillota</taxon>
        <taxon>Clostridia</taxon>
        <taxon>Lachnospirales</taxon>
        <taxon>Lachnospiraceae</taxon>
        <taxon>Eisenbergiella</taxon>
    </lineage>
</organism>
<accession>A0A3E3HVX0</accession>
<comment type="caution">
    <text evidence="3">The sequence shown here is derived from an EMBL/GenBank/DDBJ whole genome shotgun (WGS) entry which is preliminary data.</text>
</comment>
<proteinExistence type="predicted"/>
<feature type="region of interest" description="Disordered" evidence="1">
    <location>
        <begin position="31"/>
        <end position="53"/>
    </location>
</feature>
<dbReference type="AlphaFoldDB" id="A0A3E3HVX0"/>
<evidence type="ECO:0000313" key="3">
    <source>
        <dbReference type="EMBL" id="RGE55957.1"/>
    </source>
</evidence>
<protein>
    <submittedName>
        <fullName evidence="3">Uncharacterized protein</fullName>
    </submittedName>
</protein>
<keyword evidence="2" id="KW-0732">Signal</keyword>